<dbReference type="InterPro" id="IPR026881">
    <property type="entry name" value="WYL_dom"/>
</dbReference>
<gene>
    <name evidence="3" type="ORF">WPS_13720</name>
</gene>
<dbReference type="AlphaFoldDB" id="A0AAN1XWY5"/>
<dbReference type="RefSeq" id="WP_317997084.1">
    <property type="nucleotide sequence ID" value="NZ_AP025523.1"/>
</dbReference>
<dbReference type="PANTHER" id="PTHR34580">
    <property type="match status" value="1"/>
</dbReference>
<dbReference type="Proteomes" id="UP001317532">
    <property type="component" value="Chromosome"/>
</dbReference>
<dbReference type="PANTHER" id="PTHR34580:SF1">
    <property type="entry name" value="PROTEIN PAFC"/>
    <property type="match status" value="1"/>
</dbReference>
<dbReference type="KEGG" id="vab:WPS_13720"/>
<proteinExistence type="predicted"/>
<dbReference type="PROSITE" id="PS52050">
    <property type="entry name" value="WYL"/>
    <property type="match status" value="1"/>
</dbReference>
<evidence type="ECO:0000259" key="2">
    <source>
        <dbReference type="Pfam" id="PF25583"/>
    </source>
</evidence>
<dbReference type="Pfam" id="PF13280">
    <property type="entry name" value="WYL"/>
    <property type="match status" value="1"/>
</dbReference>
<dbReference type="InterPro" id="IPR057727">
    <property type="entry name" value="WCX_dom"/>
</dbReference>
<dbReference type="EMBL" id="AP025523">
    <property type="protein sequence ID" value="BDE06096.1"/>
    <property type="molecule type" value="Genomic_DNA"/>
</dbReference>
<dbReference type="Pfam" id="PF25583">
    <property type="entry name" value="WCX"/>
    <property type="match status" value="1"/>
</dbReference>
<feature type="domain" description="WYL" evidence="1">
    <location>
        <begin position="153"/>
        <end position="219"/>
    </location>
</feature>
<evidence type="ECO:0000313" key="3">
    <source>
        <dbReference type="EMBL" id="BDE06096.1"/>
    </source>
</evidence>
<keyword evidence="4" id="KW-1185">Reference proteome</keyword>
<name>A0AAN1XWY5_UNVUL</name>
<organism evidence="3 4">
    <name type="scientific">Vulcanimicrobium alpinum</name>
    <dbReference type="NCBI Taxonomy" id="3016050"/>
    <lineage>
        <taxon>Bacteria</taxon>
        <taxon>Bacillati</taxon>
        <taxon>Vulcanimicrobiota</taxon>
        <taxon>Vulcanimicrobiia</taxon>
        <taxon>Vulcanimicrobiales</taxon>
        <taxon>Vulcanimicrobiaceae</taxon>
        <taxon>Vulcanimicrobium</taxon>
    </lineage>
</organism>
<protein>
    <recommendedName>
        <fullName evidence="5">WYL domain-containing protein</fullName>
    </recommendedName>
</protein>
<evidence type="ECO:0008006" key="5">
    <source>
        <dbReference type="Google" id="ProtNLM"/>
    </source>
</evidence>
<evidence type="ECO:0000313" key="4">
    <source>
        <dbReference type="Proteomes" id="UP001317532"/>
    </source>
</evidence>
<evidence type="ECO:0000259" key="1">
    <source>
        <dbReference type="Pfam" id="PF13280"/>
    </source>
</evidence>
<sequence>MPKSGEMAEERAEPKVVLLVRLLSAIDEGRFSFEELKDQIGEEKAPSTRTLRRYLSVLSDAGFPWFFDRASGTYRFAEGYSLRRLNLSQRELLGLVTLKRLGSSLGGTFATAIEETTQKLLRSSDRRTEVSVETTSLAIRFGDVAMDDHVERVFEQLQAAERDRRRVGFGYTDKNGARTQRRVDPYGFIVSSGRIYLVGYDHNRTDMRVFAVDNVSDVAITPQTFERPADFNLEAYGANSVSGVRDAGTLGAVTVRFSPVVAKAAAARRIARDQQAARREDGSVEITYRVVDPLEIVRFSLGWGAEAEVVAPPEARAAAAELVRAVAARYG</sequence>
<dbReference type="InterPro" id="IPR051534">
    <property type="entry name" value="CBASS_pafABC_assoc_protein"/>
</dbReference>
<accession>A0AAN1XWY5</accession>
<feature type="domain" description="WCX" evidence="2">
    <location>
        <begin position="252"/>
        <end position="327"/>
    </location>
</feature>
<reference evidence="3 4" key="1">
    <citation type="journal article" date="2022" name="ISME Commun">
        <title>Vulcanimicrobium alpinus gen. nov. sp. nov., the first cultivated representative of the candidate phylum 'Eremiobacterota', is a metabolically versatile aerobic anoxygenic phototroph.</title>
        <authorList>
            <person name="Yabe S."/>
            <person name="Muto K."/>
            <person name="Abe K."/>
            <person name="Yokota A."/>
            <person name="Staudigel H."/>
            <person name="Tebo B.M."/>
        </authorList>
    </citation>
    <scope>NUCLEOTIDE SEQUENCE [LARGE SCALE GENOMIC DNA]</scope>
    <source>
        <strain evidence="3 4">WC8-2</strain>
    </source>
</reference>